<protein>
    <submittedName>
        <fullName evidence="1">Uncharacterized protein</fullName>
    </submittedName>
</protein>
<dbReference type="KEGG" id="kba:A0U89_09440"/>
<dbReference type="AlphaFoldDB" id="A0A1D8UUK3"/>
<evidence type="ECO:0000313" key="1">
    <source>
        <dbReference type="EMBL" id="AOX17320.1"/>
    </source>
</evidence>
<proteinExistence type="predicted"/>
<keyword evidence="2" id="KW-1185">Reference proteome</keyword>
<evidence type="ECO:0000313" key="2">
    <source>
        <dbReference type="Proteomes" id="UP000179145"/>
    </source>
</evidence>
<name>A0A1D8UUK3_9PROT</name>
<dbReference type="Proteomes" id="UP000179145">
    <property type="component" value="Chromosome"/>
</dbReference>
<dbReference type="RefSeq" id="WP_070402953.1">
    <property type="nucleotide sequence ID" value="NZ_BJVW01000001.1"/>
</dbReference>
<gene>
    <name evidence="1" type="ORF">A0U89_09440</name>
</gene>
<dbReference type="STRING" id="153496.A0U89_09440"/>
<sequence>MASTTFIAIFDNARHAQAAVEDLVASHIPSACIRYCEKTLKQDPDEVTYSETEASHGEKLWAGLYDNDDGRNSHLSRCDSLPESALAPPEATTVTVLATPELEEVARRVLVEHMPVRLFTRASLSEAAAFGETVSELAFTMSGIEHLPPQVTLF</sequence>
<dbReference type="EMBL" id="CP014674">
    <property type="protein sequence ID" value="AOX17320.1"/>
    <property type="molecule type" value="Genomic_DNA"/>
</dbReference>
<dbReference type="OrthoDB" id="7269603at2"/>
<organism evidence="1 2">
    <name type="scientific">Kozakia baliensis</name>
    <dbReference type="NCBI Taxonomy" id="153496"/>
    <lineage>
        <taxon>Bacteria</taxon>
        <taxon>Pseudomonadati</taxon>
        <taxon>Pseudomonadota</taxon>
        <taxon>Alphaproteobacteria</taxon>
        <taxon>Acetobacterales</taxon>
        <taxon>Acetobacteraceae</taxon>
        <taxon>Kozakia</taxon>
    </lineage>
</organism>
<reference evidence="1 2" key="1">
    <citation type="journal article" date="2016" name="Microb. Cell Fact.">
        <title>Dissection of exopolysaccharide biosynthesis in Kozakia baliensis.</title>
        <authorList>
            <person name="Brandt J.U."/>
            <person name="Jakob F."/>
            <person name="Behr J."/>
            <person name="Geissler A.J."/>
            <person name="Vogel R.F."/>
        </authorList>
    </citation>
    <scope>NUCLEOTIDE SEQUENCE [LARGE SCALE GENOMIC DNA]</scope>
    <source>
        <strain evidence="1 2">DSM 14400</strain>
    </source>
</reference>
<accession>A0A1D8UUK3</accession>